<keyword evidence="1" id="KW-0812">Transmembrane</keyword>
<gene>
    <name evidence="2" type="ordered locus">Cagg_3512</name>
</gene>
<dbReference type="KEGG" id="cag:Cagg_3512"/>
<proteinExistence type="predicted"/>
<protein>
    <submittedName>
        <fullName evidence="2">Uncharacterized protein</fullName>
    </submittedName>
</protein>
<evidence type="ECO:0000313" key="2">
    <source>
        <dbReference type="EMBL" id="ACL26351.1"/>
    </source>
</evidence>
<evidence type="ECO:0000256" key="1">
    <source>
        <dbReference type="SAM" id="Phobius"/>
    </source>
</evidence>
<keyword evidence="3" id="KW-1185">Reference proteome</keyword>
<dbReference type="AlphaFoldDB" id="B8G9J8"/>
<dbReference type="STRING" id="326427.Cagg_3512"/>
<accession>B8G9J8</accession>
<reference evidence="2" key="1">
    <citation type="submission" date="2008-12" db="EMBL/GenBank/DDBJ databases">
        <title>Complete sequence of Chloroflexus aggregans DSM 9485.</title>
        <authorList>
            <consortium name="US DOE Joint Genome Institute"/>
            <person name="Lucas S."/>
            <person name="Copeland A."/>
            <person name="Lapidus A."/>
            <person name="Glavina del Rio T."/>
            <person name="Dalin E."/>
            <person name="Tice H."/>
            <person name="Pitluck S."/>
            <person name="Foster B."/>
            <person name="Larimer F."/>
            <person name="Land M."/>
            <person name="Hauser L."/>
            <person name="Kyrpides N."/>
            <person name="Mikhailova N."/>
            <person name="Bryant D."/>
            <person name="Richardson P."/>
        </authorList>
    </citation>
    <scope>NUCLEOTIDE SEQUENCE</scope>
    <source>
        <strain evidence="2">DSM 9485</strain>
    </source>
</reference>
<organism evidence="2 3">
    <name type="scientific">Chloroflexus aggregans (strain MD-66 / DSM 9485)</name>
    <dbReference type="NCBI Taxonomy" id="326427"/>
    <lineage>
        <taxon>Bacteria</taxon>
        <taxon>Bacillati</taxon>
        <taxon>Chloroflexota</taxon>
        <taxon>Chloroflexia</taxon>
        <taxon>Chloroflexales</taxon>
        <taxon>Chloroflexineae</taxon>
        <taxon>Chloroflexaceae</taxon>
        <taxon>Chloroflexus</taxon>
    </lineage>
</organism>
<feature type="transmembrane region" description="Helical" evidence="1">
    <location>
        <begin position="60"/>
        <end position="80"/>
    </location>
</feature>
<dbReference type="EMBL" id="CP001337">
    <property type="protein sequence ID" value="ACL26351.1"/>
    <property type="molecule type" value="Genomic_DNA"/>
</dbReference>
<name>B8G9J8_CHLAD</name>
<keyword evidence="1" id="KW-0472">Membrane</keyword>
<evidence type="ECO:0000313" key="3">
    <source>
        <dbReference type="Proteomes" id="UP000002508"/>
    </source>
</evidence>
<dbReference type="HOGENOM" id="CLU_2341661_0_0_0"/>
<sequence>MQRVLGLRNARNRYERATGNAKDAEGTKGLGIGFTLNVLDGTPFTSGGWSRGWGSFPSQLVYAAGWRPVLLALLMTYNLLRIPYDYRRYTTRADRTL</sequence>
<dbReference type="Proteomes" id="UP000002508">
    <property type="component" value="Chromosome"/>
</dbReference>
<keyword evidence="1" id="KW-1133">Transmembrane helix</keyword>